<proteinExistence type="predicted"/>
<dbReference type="GO" id="GO:0051015">
    <property type="term" value="F:actin filament binding"/>
    <property type="evidence" value="ECO:0007669"/>
    <property type="project" value="TreeGrafter"/>
</dbReference>
<comment type="caution">
    <text evidence="3">The sequence shown here is derived from an EMBL/GenBank/DDBJ whole genome shotgun (WGS) entry which is preliminary data.</text>
</comment>
<evidence type="ECO:0000313" key="4">
    <source>
        <dbReference type="Proteomes" id="UP001221898"/>
    </source>
</evidence>
<name>A0AAD7S876_9TELE</name>
<dbReference type="InterPro" id="IPR015943">
    <property type="entry name" value="WD40/YVTN_repeat-like_dom_sf"/>
</dbReference>
<dbReference type="PANTHER" id="PTHR19856:SF0">
    <property type="entry name" value="WD REPEAT-CONTAINING PROTEIN 1"/>
    <property type="match status" value="1"/>
</dbReference>
<dbReference type="GO" id="GO:0040011">
    <property type="term" value="P:locomotion"/>
    <property type="evidence" value="ECO:0007669"/>
    <property type="project" value="TreeGrafter"/>
</dbReference>
<dbReference type="Proteomes" id="UP001221898">
    <property type="component" value="Unassembled WGS sequence"/>
</dbReference>
<feature type="non-terminal residue" evidence="3">
    <location>
        <position position="58"/>
    </location>
</feature>
<evidence type="ECO:0000256" key="1">
    <source>
        <dbReference type="ARBA" id="ARBA00022574"/>
    </source>
</evidence>
<evidence type="ECO:0000256" key="2">
    <source>
        <dbReference type="ARBA" id="ARBA00022737"/>
    </source>
</evidence>
<protein>
    <submittedName>
        <fullName evidence="3">Uncharacterized protein</fullName>
    </submittedName>
</protein>
<accession>A0AAD7S876</accession>
<dbReference type="PANTHER" id="PTHR19856">
    <property type="entry name" value="WD-REPEATCONTAINING PROTEIN WDR1"/>
    <property type="match status" value="1"/>
</dbReference>
<dbReference type="GO" id="GO:0045214">
    <property type="term" value="P:sarcomere organization"/>
    <property type="evidence" value="ECO:0007669"/>
    <property type="project" value="TreeGrafter"/>
</dbReference>
<keyword evidence="4" id="KW-1185">Reference proteome</keyword>
<dbReference type="GO" id="GO:0030042">
    <property type="term" value="P:actin filament depolymerization"/>
    <property type="evidence" value="ECO:0007669"/>
    <property type="project" value="TreeGrafter"/>
</dbReference>
<keyword evidence="1" id="KW-0853">WD repeat</keyword>
<gene>
    <name evidence="3" type="ORF">AAFF_G00435050</name>
</gene>
<reference evidence="3" key="1">
    <citation type="journal article" date="2023" name="Science">
        <title>Genome structures resolve the early diversification of teleost fishes.</title>
        <authorList>
            <person name="Parey E."/>
            <person name="Louis A."/>
            <person name="Montfort J."/>
            <person name="Bouchez O."/>
            <person name="Roques C."/>
            <person name="Iampietro C."/>
            <person name="Lluch J."/>
            <person name="Castinel A."/>
            <person name="Donnadieu C."/>
            <person name="Desvignes T."/>
            <person name="Floi Bucao C."/>
            <person name="Jouanno E."/>
            <person name="Wen M."/>
            <person name="Mejri S."/>
            <person name="Dirks R."/>
            <person name="Jansen H."/>
            <person name="Henkel C."/>
            <person name="Chen W.J."/>
            <person name="Zahm M."/>
            <person name="Cabau C."/>
            <person name="Klopp C."/>
            <person name="Thompson A.W."/>
            <person name="Robinson-Rechavi M."/>
            <person name="Braasch I."/>
            <person name="Lecointre G."/>
            <person name="Bobe J."/>
            <person name="Postlethwait J.H."/>
            <person name="Berthelot C."/>
            <person name="Roest Crollius H."/>
            <person name="Guiguen Y."/>
        </authorList>
    </citation>
    <scope>NUCLEOTIDE SEQUENCE</scope>
    <source>
        <strain evidence="3">NC1722</strain>
    </source>
</reference>
<dbReference type="Gene3D" id="2.130.10.10">
    <property type="entry name" value="YVTN repeat-like/Quinoprotein amine dehydrogenase"/>
    <property type="match status" value="1"/>
</dbReference>
<dbReference type="AlphaFoldDB" id="A0AAD7S876"/>
<dbReference type="EMBL" id="JAINUG010000095">
    <property type="protein sequence ID" value="KAJ8397816.1"/>
    <property type="molecule type" value="Genomic_DNA"/>
</dbReference>
<evidence type="ECO:0000313" key="3">
    <source>
        <dbReference type="EMBL" id="KAJ8397816.1"/>
    </source>
</evidence>
<organism evidence="3 4">
    <name type="scientific">Aldrovandia affinis</name>
    <dbReference type="NCBI Taxonomy" id="143900"/>
    <lineage>
        <taxon>Eukaryota</taxon>
        <taxon>Metazoa</taxon>
        <taxon>Chordata</taxon>
        <taxon>Craniata</taxon>
        <taxon>Vertebrata</taxon>
        <taxon>Euteleostomi</taxon>
        <taxon>Actinopterygii</taxon>
        <taxon>Neopterygii</taxon>
        <taxon>Teleostei</taxon>
        <taxon>Notacanthiformes</taxon>
        <taxon>Halosauridae</taxon>
        <taxon>Aldrovandia</taxon>
    </lineage>
</organism>
<keyword evidence="2" id="KW-0677">Repeat</keyword>
<dbReference type="GO" id="GO:0030864">
    <property type="term" value="C:cortical actin cytoskeleton"/>
    <property type="evidence" value="ECO:0007669"/>
    <property type="project" value="TreeGrafter"/>
</dbReference>
<sequence>MSYDLKHVFASLPQMERGVVKVLGGDPKGNNFLYTNGKSVIIRNIEVSCSCCSVLGVG</sequence>